<proteinExistence type="predicted"/>
<dbReference type="Gene3D" id="2.60.40.2850">
    <property type="match status" value="1"/>
</dbReference>
<gene>
    <name evidence="2" type="ORF">NCTC9836_02534</name>
</gene>
<keyword evidence="1" id="KW-0732">Signal</keyword>
<accession>A0A381JBM6</accession>
<dbReference type="InterPro" id="IPR006540">
    <property type="entry name" value="Lactococcin_972"/>
</dbReference>
<feature type="signal peptide" evidence="1">
    <location>
        <begin position="1"/>
        <end position="23"/>
    </location>
</feature>
<dbReference type="Pfam" id="PF09683">
    <property type="entry name" value="Lactococcin_972"/>
    <property type="match status" value="1"/>
</dbReference>
<evidence type="ECO:0000313" key="2">
    <source>
        <dbReference type="EMBL" id="SUY48158.1"/>
    </source>
</evidence>
<evidence type="ECO:0000256" key="1">
    <source>
        <dbReference type="SAM" id="SignalP"/>
    </source>
</evidence>
<protein>
    <recommendedName>
        <fullName evidence="4">Bacteriocin</fullName>
    </recommendedName>
</protein>
<reference evidence="2 3" key="1">
    <citation type="submission" date="2018-06" db="EMBL/GenBank/DDBJ databases">
        <authorList>
            <consortium name="Pathogen Informatics"/>
            <person name="Doyle S."/>
        </authorList>
    </citation>
    <scope>NUCLEOTIDE SEQUENCE [LARGE SCALE GENOMIC DNA]</scope>
    <source>
        <strain evidence="2 3">NCTC9836</strain>
    </source>
</reference>
<feature type="chain" id="PRO_5016582691" description="Bacteriocin" evidence="1">
    <location>
        <begin position="24"/>
        <end position="107"/>
    </location>
</feature>
<keyword evidence="3" id="KW-1185">Reference proteome</keyword>
<name>A0A381JBM6_9CLOT</name>
<dbReference type="RefSeq" id="WP_115642007.1">
    <property type="nucleotide sequence ID" value="NZ_UFWZ01000001.1"/>
</dbReference>
<dbReference type="AlphaFoldDB" id="A0A381JBM6"/>
<evidence type="ECO:0008006" key="4">
    <source>
        <dbReference type="Google" id="ProtNLM"/>
    </source>
</evidence>
<organism evidence="2 3">
    <name type="scientific">Clostridium putrefaciens</name>
    <dbReference type="NCBI Taxonomy" id="99675"/>
    <lineage>
        <taxon>Bacteria</taxon>
        <taxon>Bacillati</taxon>
        <taxon>Bacillota</taxon>
        <taxon>Clostridia</taxon>
        <taxon>Eubacteriales</taxon>
        <taxon>Clostridiaceae</taxon>
        <taxon>Clostridium</taxon>
    </lineage>
</organism>
<dbReference type="EMBL" id="UFWZ01000001">
    <property type="protein sequence ID" value="SUY48158.1"/>
    <property type="molecule type" value="Genomic_DNA"/>
</dbReference>
<dbReference type="Proteomes" id="UP000254664">
    <property type="component" value="Unassembled WGS sequence"/>
</dbReference>
<evidence type="ECO:0000313" key="3">
    <source>
        <dbReference type="Proteomes" id="UP000254664"/>
    </source>
</evidence>
<sequence>MKSFKKIAIVTGLLVTTTITVVAAFTHNSDEFKFGPEANPLPWAWDQSRQYSNFYCGEQKHHATAIMKDSDGQEFRDRTDAPAGKWAKAKTSYVKNPSEWNSYYGHD</sequence>